<dbReference type="InterPro" id="IPR029044">
    <property type="entry name" value="Nucleotide-diphossugar_trans"/>
</dbReference>
<evidence type="ECO:0000256" key="3">
    <source>
        <dbReference type="ARBA" id="ARBA00022679"/>
    </source>
</evidence>
<proteinExistence type="inferred from homology"/>
<feature type="transmembrane region" description="Helical" evidence="4">
    <location>
        <begin position="250"/>
        <end position="270"/>
    </location>
</feature>
<comment type="similarity">
    <text evidence="1">Belongs to the glycosyltransferase 2 family.</text>
</comment>
<comment type="caution">
    <text evidence="5">The sequence shown here is derived from an EMBL/GenBank/DDBJ whole genome shotgun (WGS) entry which is preliminary data.</text>
</comment>
<evidence type="ECO:0000256" key="2">
    <source>
        <dbReference type="ARBA" id="ARBA00022676"/>
    </source>
</evidence>
<keyword evidence="4" id="KW-1133">Transmembrane helix</keyword>
<accession>A0A5Q6S036</accession>
<evidence type="ECO:0000256" key="1">
    <source>
        <dbReference type="ARBA" id="ARBA00006739"/>
    </source>
</evidence>
<evidence type="ECO:0000313" key="6">
    <source>
        <dbReference type="Proteomes" id="UP000307768"/>
    </source>
</evidence>
<organism evidence="5 6">
    <name type="scientific">Mumia zhuanghuii</name>
    <dbReference type="NCBI Taxonomy" id="2585211"/>
    <lineage>
        <taxon>Bacteria</taxon>
        <taxon>Bacillati</taxon>
        <taxon>Actinomycetota</taxon>
        <taxon>Actinomycetes</taxon>
        <taxon>Propionibacteriales</taxon>
        <taxon>Nocardioidaceae</taxon>
        <taxon>Mumia</taxon>
    </lineage>
</organism>
<dbReference type="OrthoDB" id="1757142at2"/>
<dbReference type="EMBL" id="VDFQ02000002">
    <property type="protein sequence ID" value="KAA1423693.1"/>
    <property type="molecule type" value="Genomic_DNA"/>
</dbReference>
<keyword evidence="4" id="KW-0472">Membrane</keyword>
<keyword evidence="4" id="KW-0812">Transmembrane</keyword>
<dbReference type="Pfam" id="PF13641">
    <property type="entry name" value="Glyco_tranf_2_3"/>
    <property type="match status" value="1"/>
</dbReference>
<dbReference type="CDD" id="cd02525">
    <property type="entry name" value="Succinoglycan_BP_ExoA"/>
    <property type="match status" value="1"/>
</dbReference>
<keyword evidence="2" id="KW-0328">Glycosyltransferase</keyword>
<reference evidence="5 6" key="1">
    <citation type="submission" date="2019-09" db="EMBL/GenBank/DDBJ databases">
        <title>Mumia zhuanghuii sp. nov. isolated from the intestinal contents of plateau pika (Ochotona curzoniae) in the Qinghai-Tibet plateau of China.</title>
        <authorList>
            <person name="Tian Z."/>
        </authorList>
    </citation>
    <scope>NUCLEOTIDE SEQUENCE [LARGE SCALE GENOMIC DNA]</scope>
    <source>
        <strain evidence="6">350</strain>
    </source>
</reference>
<dbReference type="PANTHER" id="PTHR43630:SF1">
    <property type="entry name" value="POLY-BETA-1,6-N-ACETYL-D-GLUCOSAMINE SYNTHASE"/>
    <property type="match status" value="1"/>
</dbReference>
<dbReference type="Gene3D" id="3.90.550.10">
    <property type="entry name" value="Spore Coat Polysaccharide Biosynthesis Protein SpsA, Chain A"/>
    <property type="match status" value="1"/>
</dbReference>
<dbReference type="Proteomes" id="UP000307768">
    <property type="component" value="Unassembled WGS sequence"/>
</dbReference>
<feature type="transmembrane region" description="Helical" evidence="4">
    <location>
        <begin position="276"/>
        <end position="297"/>
    </location>
</feature>
<dbReference type="SUPFAM" id="SSF53448">
    <property type="entry name" value="Nucleotide-diphospho-sugar transferases"/>
    <property type="match status" value="1"/>
</dbReference>
<dbReference type="GO" id="GO:0016757">
    <property type="term" value="F:glycosyltransferase activity"/>
    <property type="evidence" value="ECO:0007669"/>
    <property type="project" value="UniProtKB-KW"/>
</dbReference>
<protein>
    <submittedName>
        <fullName evidence="5">Glycosyltransferase</fullName>
    </submittedName>
</protein>
<dbReference type="AlphaFoldDB" id="A0A5Q6S036"/>
<name>A0A5Q6S036_9ACTN</name>
<evidence type="ECO:0000256" key="4">
    <source>
        <dbReference type="SAM" id="Phobius"/>
    </source>
</evidence>
<gene>
    <name evidence="5" type="ORF">FE697_008945</name>
</gene>
<evidence type="ECO:0000313" key="5">
    <source>
        <dbReference type="EMBL" id="KAA1423693.1"/>
    </source>
</evidence>
<dbReference type="RefSeq" id="WP_149769212.1">
    <property type="nucleotide sequence ID" value="NZ_VDFQ02000002.1"/>
</dbReference>
<sequence length="328" mass="35067">MTTDRAGSMPPVSVFMTVRNEERDLGECVERILAQDYAGEIEVVVAVGPSHDRTREIADGLAAAHPTVTIVDNPTGLTPQGLNAAIAAATHDYLVRADGHALFPPDYLTRIVTALADTGAANVGGRMAPEGVSPFGRAVARAMSSRFGIGGAAFHTGGVAGPQLTVYLGAFRRDALAKIGGYDEHFVRAQDWELNFRLRESGETVWFLPDVAVTYRPRETWKAFATQQYRTGGWRRRVIKRHPETASARYLAPPAVVVASSLGLAAGVIGAFTTPWLLLGLAVPAGYLAGVSAAALWEGRDLDPQARRRLPVAMVTLHGAWGLGFLLS</sequence>
<keyword evidence="3 5" id="KW-0808">Transferase</keyword>
<feature type="transmembrane region" description="Helical" evidence="4">
    <location>
        <begin position="309"/>
        <end position="327"/>
    </location>
</feature>
<dbReference type="PANTHER" id="PTHR43630">
    <property type="entry name" value="POLY-BETA-1,6-N-ACETYL-D-GLUCOSAMINE SYNTHASE"/>
    <property type="match status" value="1"/>
</dbReference>